<evidence type="ECO:0000256" key="4">
    <source>
        <dbReference type="ARBA" id="ARBA00023163"/>
    </source>
</evidence>
<reference evidence="6 7" key="1">
    <citation type="submission" date="2017-08" db="EMBL/GenBank/DDBJ databases">
        <title>Substantial Increase in Enzyme Production by Combined Drug-Resistance Mutations in Paenibacillus agaridevorans.</title>
        <authorList>
            <person name="Tanaka Y."/>
            <person name="Funane K."/>
            <person name="Hosaka T."/>
            <person name="Shiwa Y."/>
            <person name="Fujita N."/>
            <person name="Miyazaki T."/>
            <person name="Yoshikawa H."/>
            <person name="Murakami K."/>
            <person name="Kasahara K."/>
            <person name="Inaoka T."/>
            <person name="Hiraga Y."/>
            <person name="Ochi K."/>
        </authorList>
    </citation>
    <scope>NUCLEOTIDE SEQUENCE [LARGE SCALE GENOMIC DNA]</scope>
    <source>
        <strain evidence="6 7">T-3040</strain>
    </source>
</reference>
<accession>A0A2R5F0M3</accession>
<name>A0A2R5F0M3_9BACL</name>
<evidence type="ECO:0000313" key="7">
    <source>
        <dbReference type="Proteomes" id="UP000245202"/>
    </source>
</evidence>
<evidence type="ECO:0000256" key="3">
    <source>
        <dbReference type="ARBA" id="ARBA00023125"/>
    </source>
</evidence>
<evidence type="ECO:0000313" key="6">
    <source>
        <dbReference type="EMBL" id="GBG12347.1"/>
    </source>
</evidence>
<keyword evidence="7" id="KW-1185">Reference proteome</keyword>
<comment type="caution">
    <text evidence="6">The sequence shown here is derived from an EMBL/GenBank/DDBJ whole genome shotgun (WGS) entry which is preliminary data.</text>
</comment>
<dbReference type="SMART" id="SM00422">
    <property type="entry name" value="HTH_MERR"/>
    <property type="match status" value="2"/>
</dbReference>
<organism evidence="6 7">
    <name type="scientific">Paenibacillus agaridevorans</name>
    <dbReference type="NCBI Taxonomy" id="171404"/>
    <lineage>
        <taxon>Bacteria</taxon>
        <taxon>Bacillati</taxon>
        <taxon>Bacillota</taxon>
        <taxon>Bacilli</taxon>
        <taxon>Bacillales</taxon>
        <taxon>Paenibacillaceae</taxon>
        <taxon>Paenibacillus</taxon>
    </lineage>
</organism>
<keyword evidence="4" id="KW-0804">Transcription</keyword>
<dbReference type="SUPFAM" id="SSF46955">
    <property type="entry name" value="Putative DNA-binding domain"/>
    <property type="match status" value="2"/>
</dbReference>
<keyword evidence="1" id="KW-0678">Repressor</keyword>
<proteinExistence type="predicted"/>
<feature type="domain" description="HTH merR-type" evidence="5">
    <location>
        <begin position="11"/>
        <end position="74"/>
    </location>
</feature>
<dbReference type="Gene3D" id="1.10.1660.10">
    <property type="match status" value="2"/>
</dbReference>
<dbReference type="EMBL" id="BDQX01000458">
    <property type="protein sequence ID" value="GBG12347.1"/>
    <property type="molecule type" value="Genomic_DNA"/>
</dbReference>
<dbReference type="GO" id="GO:0003700">
    <property type="term" value="F:DNA-binding transcription factor activity"/>
    <property type="evidence" value="ECO:0007669"/>
    <property type="project" value="InterPro"/>
</dbReference>
<dbReference type="GO" id="GO:0003677">
    <property type="term" value="F:DNA binding"/>
    <property type="evidence" value="ECO:0007669"/>
    <property type="project" value="UniProtKB-KW"/>
</dbReference>
<keyword evidence="2" id="KW-0805">Transcription regulation</keyword>
<evidence type="ECO:0000256" key="2">
    <source>
        <dbReference type="ARBA" id="ARBA00023015"/>
    </source>
</evidence>
<dbReference type="PANTHER" id="PTHR30204">
    <property type="entry name" value="REDOX-CYCLING DRUG-SENSING TRANSCRIPTIONAL ACTIVATOR SOXR"/>
    <property type="match status" value="1"/>
</dbReference>
<protein>
    <submittedName>
        <fullName evidence="6">Transcriptional regulator</fullName>
    </submittedName>
</protein>
<gene>
    <name evidence="6" type="ORF">PAT3040_07222</name>
</gene>
<evidence type="ECO:0000256" key="1">
    <source>
        <dbReference type="ARBA" id="ARBA00022491"/>
    </source>
</evidence>
<keyword evidence="3" id="KW-0238">DNA-binding</keyword>
<dbReference type="PANTHER" id="PTHR30204:SF69">
    <property type="entry name" value="MERR-FAMILY TRANSCRIPTIONAL REGULATOR"/>
    <property type="match status" value="1"/>
</dbReference>
<dbReference type="PROSITE" id="PS50937">
    <property type="entry name" value="HTH_MERR_2"/>
    <property type="match status" value="2"/>
</dbReference>
<dbReference type="Pfam" id="PF00376">
    <property type="entry name" value="MerR"/>
    <property type="match status" value="1"/>
</dbReference>
<feature type="domain" description="HTH merR-type" evidence="5">
    <location>
        <begin position="124"/>
        <end position="193"/>
    </location>
</feature>
<dbReference type="AlphaFoldDB" id="A0A2R5F0M3"/>
<dbReference type="Pfam" id="PF13411">
    <property type="entry name" value="MerR_1"/>
    <property type="match status" value="1"/>
</dbReference>
<evidence type="ECO:0000259" key="5">
    <source>
        <dbReference type="PROSITE" id="PS50937"/>
    </source>
</evidence>
<sequence length="240" mass="27641">MGQIRIWKPLQIAKSLQISTSALRHYESWGIVPPPERSPSGYRLYTDEHYAYFACIRAMYPGYGMDTVRQAMSLIIQKRMHEAMWLINKCQAALHEDKVIAERTIELLEKEDLSVADRRGGRGKMTIREASELTGVPSTAIRHWEKEGLLEIPRSEDNGYRCMTGMHVRQISIIRTLRAANHPLDVIREVMVQLNHNHIGNALRIAREASDYLDHRLRNQVKGAHYFYRLCLATGLMDEG</sequence>
<dbReference type="Proteomes" id="UP000245202">
    <property type="component" value="Unassembled WGS sequence"/>
</dbReference>
<dbReference type="InterPro" id="IPR000551">
    <property type="entry name" value="MerR-type_HTH_dom"/>
</dbReference>
<dbReference type="InterPro" id="IPR047057">
    <property type="entry name" value="MerR_fam"/>
</dbReference>
<dbReference type="InterPro" id="IPR009061">
    <property type="entry name" value="DNA-bd_dom_put_sf"/>
</dbReference>
<dbReference type="RefSeq" id="WP_108996355.1">
    <property type="nucleotide sequence ID" value="NZ_BDQX01000458.1"/>
</dbReference>